<feature type="domain" description="Elongation factor P C-terminal" evidence="11">
    <location>
        <begin position="132"/>
        <end position="187"/>
    </location>
</feature>
<evidence type="ECO:0000256" key="8">
    <source>
        <dbReference type="HAMAP-Rule" id="MF_00141"/>
    </source>
</evidence>
<protein>
    <recommendedName>
        <fullName evidence="8 9">Elongation factor P</fullName>
        <shortName evidence="8">EF-P</shortName>
    </recommendedName>
</protein>
<dbReference type="OrthoDB" id="9801844at2"/>
<feature type="domain" description="Translation elongation factor P/YeiP central" evidence="12">
    <location>
        <begin position="69"/>
        <end position="124"/>
    </location>
</feature>
<dbReference type="PANTHER" id="PTHR30053">
    <property type="entry name" value="ELONGATION FACTOR P"/>
    <property type="match status" value="1"/>
</dbReference>
<dbReference type="SMART" id="SM01185">
    <property type="entry name" value="EFP"/>
    <property type="match status" value="1"/>
</dbReference>
<dbReference type="InterPro" id="IPR014722">
    <property type="entry name" value="Rib_uL2_dom2"/>
</dbReference>
<dbReference type="SUPFAM" id="SSF50104">
    <property type="entry name" value="Translation proteins SH3-like domain"/>
    <property type="match status" value="1"/>
</dbReference>
<dbReference type="InterPro" id="IPR013852">
    <property type="entry name" value="Transl_elong_P/YeiP_CS"/>
</dbReference>
<comment type="subcellular location">
    <subcellularLocation>
        <location evidence="1 8">Cytoplasm</location>
    </subcellularLocation>
</comment>
<dbReference type="Pfam" id="PF01132">
    <property type="entry name" value="EFP"/>
    <property type="match status" value="1"/>
</dbReference>
<dbReference type="GO" id="GO:0005829">
    <property type="term" value="C:cytosol"/>
    <property type="evidence" value="ECO:0007669"/>
    <property type="project" value="UniProtKB-ARBA"/>
</dbReference>
<proteinExistence type="inferred from homology"/>
<dbReference type="Gene3D" id="2.30.30.30">
    <property type="match status" value="1"/>
</dbReference>
<dbReference type="FunFam" id="2.40.50.140:FF:000004">
    <property type="entry name" value="Elongation factor P"/>
    <property type="match status" value="1"/>
</dbReference>
<reference evidence="13 14" key="1">
    <citation type="submission" date="2018-08" db="EMBL/GenBank/DDBJ databases">
        <title>Genomic Encyclopedia of Type Strains, Phase III (KMG-III): the genomes of soil and plant-associated and newly described type strains.</title>
        <authorList>
            <person name="Whitman W."/>
        </authorList>
    </citation>
    <scope>NUCLEOTIDE SEQUENCE [LARGE SCALE GENOMIC DNA]</scope>
    <source>
        <strain evidence="13 14">CECT 7375</strain>
    </source>
</reference>
<dbReference type="InterPro" id="IPR015365">
    <property type="entry name" value="Elong-fact-P_C"/>
</dbReference>
<dbReference type="PROSITE" id="PS01275">
    <property type="entry name" value="EFP"/>
    <property type="match status" value="1"/>
</dbReference>
<dbReference type="Pfam" id="PF08207">
    <property type="entry name" value="EFP_N"/>
    <property type="match status" value="1"/>
</dbReference>
<dbReference type="Gene3D" id="2.40.50.140">
    <property type="entry name" value="Nucleic acid-binding proteins"/>
    <property type="match status" value="2"/>
</dbReference>
<dbReference type="EMBL" id="QUNG01000003">
    <property type="protein sequence ID" value="REG84982.1"/>
    <property type="molecule type" value="Genomic_DNA"/>
</dbReference>
<dbReference type="CDD" id="cd05794">
    <property type="entry name" value="S1_EF-P_repeat_2"/>
    <property type="match status" value="1"/>
</dbReference>
<comment type="similarity">
    <text evidence="3 8 10">Belongs to the elongation factor P family.</text>
</comment>
<keyword evidence="7 8" id="KW-0379">Hydroxylation</keyword>
<dbReference type="FunFam" id="2.30.30.30:FF:000003">
    <property type="entry name" value="Elongation factor P"/>
    <property type="match status" value="1"/>
</dbReference>
<evidence type="ECO:0000256" key="4">
    <source>
        <dbReference type="ARBA" id="ARBA00022490"/>
    </source>
</evidence>
<evidence type="ECO:0000256" key="7">
    <source>
        <dbReference type="ARBA" id="ARBA00023278"/>
    </source>
</evidence>
<evidence type="ECO:0000256" key="2">
    <source>
        <dbReference type="ARBA" id="ARBA00004815"/>
    </source>
</evidence>
<dbReference type="HAMAP" id="MF_00141">
    <property type="entry name" value="EF_P"/>
    <property type="match status" value="1"/>
</dbReference>
<dbReference type="InterPro" id="IPR008991">
    <property type="entry name" value="Translation_prot_SH3-like_sf"/>
</dbReference>
<comment type="function">
    <text evidence="8">Involved in peptide bond synthesis. Alleviates ribosome stalling that occurs when 3 or more consecutive Pro residues or the sequence PPG is present in a protein, possibly by augmenting the peptidyl transferase activity of the ribosome. Modification of Lys-34 is required for alleviation.</text>
</comment>
<evidence type="ECO:0000259" key="12">
    <source>
        <dbReference type="SMART" id="SM01185"/>
    </source>
</evidence>
<comment type="caution">
    <text evidence="13">The sequence shown here is derived from an EMBL/GenBank/DDBJ whole genome shotgun (WGS) entry which is preliminary data.</text>
</comment>
<dbReference type="InterPro" id="IPR020599">
    <property type="entry name" value="Transl_elong_fac_P/YeiP"/>
</dbReference>
<dbReference type="CDD" id="cd04470">
    <property type="entry name" value="S1_EF-P_repeat_1"/>
    <property type="match status" value="1"/>
</dbReference>
<evidence type="ECO:0000256" key="1">
    <source>
        <dbReference type="ARBA" id="ARBA00004496"/>
    </source>
</evidence>
<evidence type="ECO:0000313" key="13">
    <source>
        <dbReference type="EMBL" id="REG84982.1"/>
    </source>
</evidence>
<dbReference type="SMART" id="SM00841">
    <property type="entry name" value="Elong-fact-P_C"/>
    <property type="match status" value="1"/>
</dbReference>
<dbReference type="Proteomes" id="UP000256542">
    <property type="component" value="Unassembled WGS sequence"/>
</dbReference>
<dbReference type="AlphaFoldDB" id="A0A3E0DRL5"/>
<dbReference type="GO" id="GO:0003746">
    <property type="term" value="F:translation elongation factor activity"/>
    <property type="evidence" value="ECO:0007669"/>
    <property type="project" value="UniProtKB-UniRule"/>
</dbReference>
<dbReference type="UniPathway" id="UPA00345"/>
<comment type="PTM">
    <text evidence="8">May be beta-lysylated on the epsilon-amino group of Lys-34 by the combined action of EpmA and EpmB, and then hydroxylated on the C5 position of the same residue by EpmC (if this protein is present). Lysylation is critical for the stimulatory effect of EF-P on peptide-bond formation. The lysylation moiety may extend toward the peptidyltransferase center and stabilize the terminal 3-CCA end of the tRNA. Hydroxylation of the C5 position on Lys-34 may allow additional potential stabilizing hydrogen-bond interactions with the P-tRNA.</text>
</comment>
<dbReference type="SUPFAM" id="SSF50249">
    <property type="entry name" value="Nucleic acid-binding proteins"/>
    <property type="match status" value="2"/>
</dbReference>
<evidence type="ECO:0000256" key="3">
    <source>
        <dbReference type="ARBA" id="ARBA00009479"/>
    </source>
</evidence>
<organism evidence="13 14">
    <name type="scientific">Marinomonas pollencensis</name>
    <dbReference type="NCBI Taxonomy" id="491954"/>
    <lineage>
        <taxon>Bacteria</taxon>
        <taxon>Pseudomonadati</taxon>
        <taxon>Pseudomonadota</taxon>
        <taxon>Gammaproteobacteria</taxon>
        <taxon>Oceanospirillales</taxon>
        <taxon>Oceanospirillaceae</taxon>
        <taxon>Marinomonas</taxon>
    </lineage>
</organism>
<evidence type="ECO:0000259" key="11">
    <source>
        <dbReference type="SMART" id="SM00841"/>
    </source>
</evidence>
<name>A0A3E0DRL5_9GAMM</name>
<dbReference type="InterPro" id="IPR011768">
    <property type="entry name" value="Transl_elongation_fac_P"/>
</dbReference>
<keyword evidence="6 8" id="KW-0648">Protein biosynthesis</keyword>
<dbReference type="NCBIfam" id="TIGR00038">
    <property type="entry name" value="efp"/>
    <property type="match status" value="1"/>
</dbReference>
<evidence type="ECO:0000256" key="9">
    <source>
        <dbReference type="NCBIfam" id="TIGR00038"/>
    </source>
</evidence>
<dbReference type="NCBIfam" id="NF001810">
    <property type="entry name" value="PRK00529.1"/>
    <property type="match status" value="1"/>
</dbReference>
<accession>A0A3E0DRL5</accession>
<dbReference type="FunFam" id="2.40.50.140:FF:000009">
    <property type="entry name" value="Elongation factor P"/>
    <property type="match status" value="1"/>
</dbReference>
<dbReference type="PIRSF" id="PIRSF005901">
    <property type="entry name" value="EF-P"/>
    <property type="match status" value="1"/>
</dbReference>
<keyword evidence="5 8" id="KW-0251">Elongation factor</keyword>
<dbReference type="RefSeq" id="WP_115896860.1">
    <property type="nucleotide sequence ID" value="NZ_QUNG01000003.1"/>
</dbReference>
<gene>
    <name evidence="8" type="primary">efp</name>
    <name evidence="13" type="ORF">DFP81_103181</name>
</gene>
<keyword evidence="4 8" id="KW-0963">Cytoplasm</keyword>
<evidence type="ECO:0000256" key="5">
    <source>
        <dbReference type="ARBA" id="ARBA00022768"/>
    </source>
</evidence>
<dbReference type="PANTHER" id="PTHR30053:SF12">
    <property type="entry name" value="ELONGATION FACTOR P (EF-P) FAMILY PROTEIN"/>
    <property type="match status" value="1"/>
</dbReference>
<dbReference type="InterPro" id="IPR012340">
    <property type="entry name" value="NA-bd_OB-fold"/>
</dbReference>
<feature type="modified residue" description="N6-(3,6-diaminohexanoyl)-5-hydroxylysine" evidence="8">
    <location>
        <position position="34"/>
    </location>
</feature>
<dbReference type="InterPro" id="IPR013185">
    <property type="entry name" value="Transl_elong_KOW-like"/>
</dbReference>
<dbReference type="Pfam" id="PF09285">
    <property type="entry name" value="Elong-fact-P_C"/>
    <property type="match status" value="1"/>
</dbReference>
<comment type="pathway">
    <text evidence="2 8">Protein biosynthesis; polypeptide chain elongation.</text>
</comment>
<keyword evidence="14" id="KW-1185">Reference proteome</keyword>
<dbReference type="GO" id="GO:0043043">
    <property type="term" value="P:peptide biosynthetic process"/>
    <property type="evidence" value="ECO:0007669"/>
    <property type="project" value="InterPro"/>
</dbReference>
<evidence type="ECO:0000256" key="10">
    <source>
        <dbReference type="RuleBase" id="RU004389"/>
    </source>
</evidence>
<evidence type="ECO:0000256" key="6">
    <source>
        <dbReference type="ARBA" id="ARBA00022917"/>
    </source>
</evidence>
<dbReference type="InterPro" id="IPR001059">
    <property type="entry name" value="Transl_elong_P/YeiP_cen"/>
</dbReference>
<evidence type="ECO:0000313" key="14">
    <source>
        <dbReference type="Proteomes" id="UP000256542"/>
    </source>
</evidence>
<sequence length="191" mass="21057">MANISTSEMRSGTKVMVDGDPCAILDNEHVKPGKGQAFNRLKLRNLRSGRVWERTFKSGDTLEGADVMETDMEYLYTDGEFWYFMVTDGSFEQHAADETAVGDAMKWLKEQEKYVVTLYNGAPLAVSAPNFIELEVKDTDPGVKGDTANGGSKPAFLVTGAMVRVPLFINIGEVLRVDTRTGEYVSRATGK</sequence>